<reference evidence="2 3" key="1">
    <citation type="submission" date="2019-11" db="EMBL/GenBank/DDBJ databases">
        <authorList>
            <person name="He Y."/>
        </authorList>
    </citation>
    <scope>NUCLEOTIDE SEQUENCE [LARGE SCALE GENOMIC DNA]</scope>
    <source>
        <strain evidence="2 3">SCSIO 58843</strain>
    </source>
</reference>
<dbReference type="EMBL" id="CP045851">
    <property type="protein sequence ID" value="QGG95852.1"/>
    <property type="molecule type" value="Genomic_DNA"/>
</dbReference>
<evidence type="ECO:0000313" key="2">
    <source>
        <dbReference type="EMBL" id="QGG95852.1"/>
    </source>
</evidence>
<dbReference type="PANTHER" id="PTHR36836">
    <property type="entry name" value="COLANIC ACID BIOSYNTHESIS PROTEIN WCAK"/>
    <property type="match status" value="1"/>
</dbReference>
<gene>
    <name evidence="2" type="ORF">GH723_12505</name>
</gene>
<dbReference type="InterPro" id="IPR007345">
    <property type="entry name" value="Polysacch_pyruvyl_Trfase"/>
</dbReference>
<dbReference type="PANTHER" id="PTHR36836:SF1">
    <property type="entry name" value="COLANIC ACID BIOSYNTHESIS PROTEIN WCAK"/>
    <property type="match status" value="1"/>
</dbReference>
<protein>
    <recommendedName>
        <fullName evidence="1">Polysaccharide pyruvyl transferase domain-containing protein</fullName>
    </recommendedName>
</protein>
<evidence type="ECO:0000259" key="1">
    <source>
        <dbReference type="Pfam" id="PF04230"/>
    </source>
</evidence>
<keyword evidence="3" id="KW-1185">Reference proteome</keyword>
<dbReference type="AlphaFoldDB" id="A0A5Q2RLQ0"/>
<name>A0A5Q2RLQ0_9ACTN</name>
<sequence length="378" mass="39704">MAQPAHRPADGGLLSGGPRLVVAGWTGSTNLGDELLLDALRRLLEPVGAELLPISVDAPETRRDHGLEAVPERRPDRLLRALRDADGLIFGPGGLLQDDSSPLNPGRHLARVLAARALSVPVRGLGLGVGPLDGAVNQRLARRVLAGVPLVVRDAHSADVVAALGLPRPEVTADLVFGLPDPSAAPADRIVVCLRPPTARRFGPEPAAARRERVIGAARRHAVPALAALSGALDLPVHLVAFEAGRDDLVGESVADALAAHGVEVTTATPDRHTVIDEVAASRLVVSMRYHGGIAALLAGRPTVLVGHVDKVRTLVADAGVPGVAGISNDDDGWRGLAEVAERAIVASSTVIEARDLLRTRARRHDALVERWWATTRR</sequence>
<dbReference type="Proteomes" id="UP000334019">
    <property type="component" value="Chromosome"/>
</dbReference>
<accession>A0A5Q2RLQ0</accession>
<evidence type="ECO:0000313" key="3">
    <source>
        <dbReference type="Proteomes" id="UP000334019"/>
    </source>
</evidence>
<proteinExistence type="predicted"/>
<dbReference type="RefSeq" id="WP_153759958.1">
    <property type="nucleotide sequence ID" value="NZ_CP045851.1"/>
</dbReference>
<organism evidence="2 3">
    <name type="scientific">Actinomarinicola tropica</name>
    <dbReference type="NCBI Taxonomy" id="2789776"/>
    <lineage>
        <taxon>Bacteria</taxon>
        <taxon>Bacillati</taxon>
        <taxon>Actinomycetota</taxon>
        <taxon>Acidimicrobiia</taxon>
        <taxon>Acidimicrobiales</taxon>
        <taxon>Iamiaceae</taxon>
        <taxon>Actinomarinicola</taxon>
    </lineage>
</organism>
<dbReference type="Pfam" id="PF04230">
    <property type="entry name" value="PS_pyruv_trans"/>
    <property type="match status" value="1"/>
</dbReference>
<feature type="domain" description="Polysaccharide pyruvyl transferase" evidence="1">
    <location>
        <begin position="30"/>
        <end position="308"/>
    </location>
</feature>
<dbReference type="KEGG" id="atq:GH723_12505"/>